<sequence>MKPKHCKNRNTECWTLGAFRVRLPVVHYRLEWPDFCQGLLMCAVDLAAIPLMIELLGMPFEVALAVVLMNGILYLTHHMLGDPVVPGWITPAIPLVFMFCQAFPEGAERVHALISFQLLLGLFCIGLGVTGLSRRVVSLVPPALKAGIICGAGIAAVSSVFDKNGRFDQYPVTISIAVGIAFYLIFSRHFNQIKTQNRILATLGKLGILPVILLAIVLAPIAGESSWPAVKWGFSQPDFHTLWNEYTVFGLGFPPTSMFLSALPTVLATYIVLFGDVLQGQAILKEADKARPDETIEYDPDRAHMIFGGRNAIMGVAGPDVAMCGPLWAAMQVVTVERYKQGKRAMSSIFAGAGSFRWGTNTGLVLMPIVTLVEPVLNVALALTLLIQGYVSVRIGILEARSQRDLGIAGVIAAVLVTRGAAWAFTVGLALCLLIYGREFLRGENDRTFNEG</sequence>
<feature type="transmembrane region" description="Helical" evidence="1">
    <location>
        <begin position="110"/>
        <end position="131"/>
    </location>
</feature>
<reference evidence="2 3" key="1">
    <citation type="submission" date="2020-02" db="EMBL/GenBank/DDBJ databases">
        <title>Genome sequencing for Kineobactrum sp. M2.</title>
        <authorList>
            <person name="Park S.-J."/>
        </authorList>
    </citation>
    <scope>NUCLEOTIDE SEQUENCE [LARGE SCALE GENOMIC DNA]</scope>
    <source>
        <strain evidence="2 3">M2</strain>
    </source>
</reference>
<accession>A0A6C0U8E4</accession>
<dbReference type="EMBL" id="CP048711">
    <property type="protein sequence ID" value="QIB66785.1"/>
    <property type="molecule type" value="Genomic_DNA"/>
</dbReference>
<feature type="transmembrane region" description="Helical" evidence="1">
    <location>
        <begin position="348"/>
        <end position="370"/>
    </location>
</feature>
<protein>
    <recommendedName>
        <fullName evidence="4">Permease</fullName>
    </recommendedName>
</protein>
<feature type="transmembrane region" description="Helical" evidence="1">
    <location>
        <begin position="409"/>
        <end position="436"/>
    </location>
</feature>
<proteinExistence type="predicted"/>
<feature type="transmembrane region" description="Helical" evidence="1">
    <location>
        <begin position="198"/>
        <end position="222"/>
    </location>
</feature>
<evidence type="ECO:0000313" key="2">
    <source>
        <dbReference type="EMBL" id="QIB66785.1"/>
    </source>
</evidence>
<keyword evidence="1" id="KW-0472">Membrane</keyword>
<gene>
    <name evidence="2" type="ORF">G3T16_16690</name>
</gene>
<feature type="transmembrane region" description="Helical" evidence="1">
    <location>
        <begin position="376"/>
        <end position="397"/>
    </location>
</feature>
<dbReference type="KEGG" id="kim:G3T16_16690"/>
<name>A0A6C0U8E4_9GAMM</name>
<feature type="transmembrane region" description="Helical" evidence="1">
    <location>
        <begin position="84"/>
        <end position="104"/>
    </location>
</feature>
<evidence type="ECO:0000256" key="1">
    <source>
        <dbReference type="SAM" id="Phobius"/>
    </source>
</evidence>
<evidence type="ECO:0008006" key="4">
    <source>
        <dbReference type="Google" id="ProtNLM"/>
    </source>
</evidence>
<feature type="transmembrane region" description="Helical" evidence="1">
    <location>
        <begin position="258"/>
        <end position="278"/>
    </location>
</feature>
<dbReference type="AlphaFoldDB" id="A0A6C0U8E4"/>
<keyword evidence="3" id="KW-1185">Reference proteome</keyword>
<dbReference type="Proteomes" id="UP000477680">
    <property type="component" value="Chromosome"/>
</dbReference>
<feature type="transmembrane region" description="Helical" evidence="1">
    <location>
        <begin position="167"/>
        <end position="186"/>
    </location>
</feature>
<organism evidence="2 3">
    <name type="scientific">Kineobactrum salinum</name>
    <dbReference type="NCBI Taxonomy" id="2708301"/>
    <lineage>
        <taxon>Bacteria</taxon>
        <taxon>Pseudomonadati</taxon>
        <taxon>Pseudomonadota</taxon>
        <taxon>Gammaproteobacteria</taxon>
        <taxon>Cellvibrionales</taxon>
        <taxon>Halieaceae</taxon>
        <taxon>Kineobactrum</taxon>
    </lineage>
</organism>
<keyword evidence="1" id="KW-1133">Transmembrane helix</keyword>
<evidence type="ECO:0000313" key="3">
    <source>
        <dbReference type="Proteomes" id="UP000477680"/>
    </source>
</evidence>
<keyword evidence="1" id="KW-0812">Transmembrane</keyword>